<feature type="compositionally biased region" description="Low complexity" evidence="1">
    <location>
        <begin position="98"/>
        <end position="114"/>
    </location>
</feature>
<evidence type="ECO:0000256" key="1">
    <source>
        <dbReference type="SAM" id="MobiDB-lite"/>
    </source>
</evidence>
<evidence type="ECO:0000313" key="2">
    <source>
        <dbReference type="EMBL" id="KAJ8797575.1"/>
    </source>
</evidence>
<proteinExistence type="predicted"/>
<accession>A0AB34I297</accession>
<feature type="compositionally biased region" description="Basic residues" evidence="1">
    <location>
        <begin position="193"/>
        <end position="208"/>
    </location>
</feature>
<dbReference type="AlphaFoldDB" id="A0AB34I297"/>
<evidence type="ECO:0000313" key="3">
    <source>
        <dbReference type="Proteomes" id="UP001159641"/>
    </source>
</evidence>
<keyword evidence="3" id="KW-1185">Reference proteome</keyword>
<gene>
    <name evidence="2" type="ORF">J1605_017307</name>
</gene>
<comment type="caution">
    <text evidence="2">The sequence shown here is derived from an EMBL/GenBank/DDBJ whole genome shotgun (WGS) entry which is preliminary data.</text>
</comment>
<feature type="compositionally biased region" description="Basic and acidic residues" evidence="1">
    <location>
        <begin position="124"/>
        <end position="143"/>
    </location>
</feature>
<dbReference type="Proteomes" id="UP001159641">
    <property type="component" value="Unassembled WGS sequence"/>
</dbReference>
<feature type="region of interest" description="Disordered" evidence="1">
    <location>
        <begin position="173"/>
        <end position="256"/>
    </location>
</feature>
<organism evidence="2 3">
    <name type="scientific">Eschrichtius robustus</name>
    <name type="common">California gray whale</name>
    <name type="synonym">Eschrichtius gibbosus</name>
    <dbReference type="NCBI Taxonomy" id="9764"/>
    <lineage>
        <taxon>Eukaryota</taxon>
        <taxon>Metazoa</taxon>
        <taxon>Chordata</taxon>
        <taxon>Craniata</taxon>
        <taxon>Vertebrata</taxon>
        <taxon>Euteleostomi</taxon>
        <taxon>Mammalia</taxon>
        <taxon>Eutheria</taxon>
        <taxon>Laurasiatheria</taxon>
        <taxon>Artiodactyla</taxon>
        <taxon>Whippomorpha</taxon>
        <taxon>Cetacea</taxon>
        <taxon>Mysticeti</taxon>
        <taxon>Eschrichtiidae</taxon>
        <taxon>Eschrichtius</taxon>
    </lineage>
</organism>
<name>A0AB34I297_ESCRO</name>
<feature type="region of interest" description="Disordered" evidence="1">
    <location>
        <begin position="1"/>
        <end position="42"/>
    </location>
</feature>
<feature type="compositionally biased region" description="Basic and acidic residues" evidence="1">
    <location>
        <begin position="209"/>
        <end position="221"/>
    </location>
</feature>
<dbReference type="EMBL" id="JAIQCJ010000212">
    <property type="protein sequence ID" value="KAJ8797575.1"/>
    <property type="molecule type" value="Genomic_DNA"/>
</dbReference>
<reference evidence="2 3" key="1">
    <citation type="submission" date="2022-11" db="EMBL/GenBank/DDBJ databases">
        <title>Whole genome sequence of Eschrichtius robustus ER-17-0199.</title>
        <authorList>
            <person name="Bruniche-Olsen A."/>
            <person name="Black A.N."/>
            <person name="Fields C.J."/>
            <person name="Walden K."/>
            <person name="Dewoody J.A."/>
        </authorList>
    </citation>
    <scope>NUCLEOTIDE SEQUENCE [LARGE SCALE GENOMIC DNA]</scope>
    <source>
        <strain evidence="2">ER-17-0199</strain>
        <tissue evidence="2">Blubber</tissue>
    </source>
</reference>
<feature type="compositionally biased region" description="Basic and acidic residues" evidence="1">
    <location>
        <begin position="64"/>
        <end position="87"/>
    </location>
</feature>
<protein>
    <submittedName>
        <fullName evidence="2">Uncharacterized protein</fullName>
    </submittedName>
</protein>
<sequence length="256" mass="27444">MKFLPSALLRRGQGGGGDLAGDDRSQHPLRAPSARASDDLGVPLWEEDFKGVGRCAQAWRPWEKSALEGKLQERPGRGRAGGPERRAPGGPFKRGRARAAVAAAAGAEPAPSRSRTPETPPRAGDAERRGGWRAAGRAEERAAARRRPERGPAMGFLHQLQLLLWKNVTLKRRSPVSDPARRGPAGAGGCAHRGQRRAPREHVRRPGRARADPRQAGRRAGDPSPAPAPARAPVSGEGTRQCPARRPRPLTFVVLG</sequence>
<feature type="region of interest" description="Disordered" evidence="1">
    <location>
        <begin position="64"/>
        <end position="154"/>
    </location>
</feature>